<keyword evidence="2" id="KW-1185">Reference proteome</keyword>
<protein>
    <submittedName>
        <fullName evidence="1">Type I-E CRISPR-associated protein Cse2/CasB</fullName>
    </submittedName>
</protein>
<organism evidence="1 2">
    <name type="scientific">Nocardia colli</name>
    <dbReference type="NCBI Taxonomy" id="2545717"/>
    <lineage>
        <taxon>Bacteria</taxon>
        <taxon>Bacillati</taxon>
        <taxon>Actinomycetota</taxon>
        <taxon>Actinomycetes</taxon>
        <taxon>Mycobacteriales</taxon>
        <taxon>Nocardiaceae</taxon>
        <taxon>Nocardia</taxon>
    </lineage>
</organism>
<dbReference type="InterPro" id="IPR013382">
    <property type="entry name" value="CRISPR-assoc_prot_Cse2"/>
</dbReference>
<dbReference type="Pfam" id="PF09485">
    <property type="entry name" value="CRISPR_Cse2"/>
    <property type="match status" value="1"/>
</dbReference>
<dbReference type="Proteomes" id="UP000323876">
    <property type="component" value="Unassembled WGS sequence"/>
</dbReference>
<evidence type="ECO:0000313" key="1">
    <source>
        <dbReference type="EMBL" id="KAA8881879.1"/>
    </source>
</evidence>
<dbReference type="EMBL" id="VXLC01000031">
    <property type="protein sequence ID" value="KAA8881879.1"/>
    <property type="molecule type" value="Genomic_DNA"/>
</dbReference>
<sequence>MNERRDVPGSHRFWHGAGEWVGGCPPHTALVTLRMAVGRQPGAVPALWPYYRTLDEAGRITDELWAEHITLGLFAIHQRSRRVPAHASGVEFATVLGRLRVHEVSSVGGLDRRFAAAVTSNSRAEVADHLRSLITRLHGVPRSSFDYDQLYRDLRDWERPGLVPDIRRRWGARFFTFERSISPPSAAATIDAPSGEPAGVPDQ</sequence>
<name>A0A5N0E0P7_9NOCA</name>
<accession>A0A5N0E0P7</accession>
<comment type="caution">
    <text evidence="1">The sequence shown here is derived from an EMBL/GenBank/DDBJ whole genome shotgun (WGS) entry which is preliminary data.</text>
</comment>
<dbReference type="CDD" id="cd09731">
    <property type="entry name" value="Cse2_I-E"/>
    <property type="match status" value="1"/>
</dbReference>
<gene>
    <name evidence="1" type="primary">casB</name>
    <name evidence="1" type="ORF">F3087_40125</name>
</gene>
<evidence type="ECO:0000313" key="2">
    <source>
        <dbReference type="Proteomes" id="UP000323876"/>
    </source>
</evidence>
<dbReference type="OrthoDB" id="4808431at2"/>
<dbReference type="InterPro" id="IPR038287">
    <property type="entry name" value="Cse2_sf"/>
</dbReference>
<dbReference type="Gene3D" id="1.10.520.40">
    <property type="entry name" value="CRISPR-associated protein Cse2"/>
    <property type="match status" value="1"/>
</dbReference>
<proteinExistence type="predicted"/>
<reference evidence="1 2" key="1">
    <citation type="submission" date="2019-09" db="EMBL/GenBank/DDBJ databases">
        <authorList>
            <person name="Wang X."/>
        </authorList>
    </citation>
    <scope>NUCLEOTIDE SEQUENCE [LARGE SCALE GENOMIC DNA]</scope>
    <source>
        <strain evidence="1 2">CICC 11023</strain>
    </source>
</reference>
<dbReference type="AlphaFoldDB" id="A0A5N0E0P7"/>
<dbReference type="RefSeq" id="WP_150407404.1">
    <property type="nucleotide sequence ID" value="NZ_VXLC01000031.1"/>
</dbReference>
<dbReference type="NCBIfam" id="TIGR02548">
    <property type="entry name" value="casB_cse2"/>
    <property type="match status" value="1"/>
</dbReference>